<dbReference type="Pfam" id="PF04479">
    <property type="entry name" value="RTA1"/>
    <property type="match status" value="1"/>
</dbReference>
<feature type="compositionally biased region" description="Low complexity" evidence="5">
    <location>
        <begin position="334"/>
        <end position="346"/>
    </location>
</feature>
<accession>A0A0D2AN77</accession>
<keyword evidence="4 6" id="KW-0472">Membrane</keyword>
<dbReference type="GO" id="GO:0000324">
    <property type="term" value="C:fungal-type vacuole"/>
    <property type="evidence" value="ECO:0007669"/>
    <property type="project" value="TreeGrafter"/>
</dbReference>
<evidence type="ECO:0000256" key="4">
    <source>
        <dbReference type="ARBA" id="ARBA00023136"/>
    </source>
</evidence>
<feature type="transmembrane region" description="Helical" evidence="6">
    <location>
        <begin position="279"/>
        <end position="298"/>
    </location>
</feature>
<dbReference type="STRING" id="253628.A0A0D2AN77"/>
<evidence type="ECO:0000256" key="3">
    <source>
        <dbReference type="ARBA" id="ARBA00022989"/>
    </source>
</evidence>
<feature type="transmembrane region" description="Helical" evidence="6">
    <location>
        <begin position="109"/>
        <end position="129"/>
    </location>
</feature>
<dbReference type="VEuPathDB" id="FungiDB:PV09_07923"/>
<dbReference type="EMBL" id="KN847562">
    <property type="protein sequence ID" value="KIW00569.1"/>
    <property type="molecule type" value="Genomic_DNA"/>
</dbReference>
<dbReference type="Proteomes" id="UP000053259">
    <property type="component" value="Unassembled WGS sequence"/>
</dbReference>
<reference evidence="7 8" key="1">
    <citation type="submission" date="2015-01" db="EMBL/GenBank/DDBJ databases">
        <title>The Genome Sequence of Ochroconis gallopava CBS43764.</title>
        <authorList>
            <consortium name="The Broad Institute Genomics Platform"/>
            <person name="Cuomo C."/>
            <person name="de Hoog S."/>
            <person name="Gorbushina A."/>
            <person name="Stielow B."/>
            <person name="Teixiera M."/>
            <person name="Abouelleil A."/>
            <person name="Chapman S.B."/>
            <person name="Priest M."/>
            <person name="Young S.K."/>
            <person name="Wortman J."/>
            <person name="Nusbaum C."/>
            <person name="Birren B."/>
        </authorList>
    </citation>
    <scope>NUCLEOTIDE SEQUENCE [LARGE SCALE GENOMIC DNA]</scope>
    <source>
        <strain evidence="7 8">CBS 43764</strain>
    </source>
</reference>
<evidence type="ECO:0000256" key="1">
    <source>
        <dbReference type="ARBA" id="ARBA00004141"/>
    </source>
</evidence>
<feature type="region of interest" description="Disordered" evidence="5">
    <location>
        <begin position="319"/>
        <end position="346"/>
    </location>
</feature>
<dbReference type="InterPro" id="IPR007568">
    <property type="entry name" value="RTA1"/>
</dbReference>
<feature type="transmembrane region" description="Helical" evidence="6">
    <location>
        <begin position="149"/>
        <end position="168"/>
    </location>
</feature>
<name>A0A0D2AN77_9PEZI</name>
<dbReference type="RefSeq" id="XP_016210438.1">
    <property type="nucleotide sequence ID" value="XM_016361756.1"/>
</dbReference>
<feature type="transmembrane region" description="Helical" evidence="6">
    <location>
        <begin position="239"/>
        <end position="259"/>
    </location>
</feature>
<proteinExistence type="predicted"/>
<dbReference type="PANTHER" id="PTHR31465">
    <property type="entry name" value="PROTEIN RTA1-RELATED"/>
    <property type="match status" value="1"/>
</dbReference>
<dbReference type="InParanoid" id="A0A0D2AN77"/>
<dbReference type="GeneID" id="27315896"/>
<dbReference type="OrthoDB" id="1844152at2759"/>
<feature type="transmembrane region" description="Helical" evidence="6">
    <location>
        <begin position="41"/>
        <end position="66"/>
    </location>
</feature>
<evidence type="ECO:0000256" key="5">
    <source>
        <dbReference type="SAM" id="MobiDB-lite"/>
    </source>
</evidence>
<dbReference type="HOGENOM" id="CLU_033465_6_1_1"/>
<protein>
    <recommendedName>
        <fullName evidence="9">Sphingoid long-chain base transporter RSB1</fullName>
    </recommendedName>
</protein>
<dbReference type="PANTHER" id="PTHR31465:SF7">
    <property type="entry name" value="SPHINGOID LONG-CHAIN BASE TRANSPORTER RSB1"/>
    <property type="match status" value="1"/>
</dbReference>
<gene>
    <name evidence="7" type="ORF">PV09_07923</name>
</gene>
<keyword evidence="3 6" id="KW-1133">Transmembrane helix</keyword>
<feature type="transmembrane region" description="Helical" evidence="6">
    <location>
        <begin position="188"/>
        <end position="212"/>
    </location>
</feature>
<organism evidence="7 8">
    <name type="scientific">Verruconis gallopava</name>
    <dbReference type="NCBI Taxonomy" id="253628"/>
    <lineage>
        <taxon>Eukaryota</taxon>
        <taxon>Fungi</taxon>
        <taxon>Dikarya</taxon>
        <taxon>Ascomycota</taxon>
        <taxon>Pezizomycotina</taxon>
        <taxon>Dothideomycetes</taxon>
        <taxon>Pleosporomycetidae</taxon>
        <taxon>Venturiales</taxon>
        <taxon>Sympoventuriaceae</taxon>
        <taxon>Verruconis</taxon>
    </lineage>
</organism>
<feature type="transmembrane region" description="Helical" evidence="6">
    <location>
        <begin position="75"/>
        <end position="97"/>
    </location>
</feature>
<dbReference type="AlphaFoldDB" id="A0A0D2AN77"/>
<evidence type="ECO:0000313" key="8">
    <source>
        <dbReference type="Proteomes" id="UP000053259"/>
    </source>
</evidence>
<evidence type="ECO:0000256" key="6">
    <source>
        <dbReference type="SAM" id="Phobius"/>
    </source>
</evidence>
<keyword evidence="8" id="KW-1185">Reference proteome</keyword>
<dbReference type="GO" id="GO:0005886">
    <property type="term" value="C:plasma membrane"/>
    <property type="evidence" value="ECO:0007669"/>
    <property type="project" value="TreeGrafter"/>
</dbReference>
<evidence type="ECO:0000256" key="2">
    <source>
        <dbReference type="ARBA" id="ARBA00022692"/>
    </source>
</evidence>
<keyword evidence="2 6" id="KW-0812">Transmembrane</keyword>
<dbReference type="FunCoup" id="A0A0D2AN77">
    <property type="interactions" value="28"/>
</dbReference>
<comment type="subcellular location">
    <subcellularLocation>
        <location evidence="1">Membrane</location>
        <topology evidence="1">Multi-pass membrane protein</topology>
    </subcellularLocation>
</comment>
<evidence type="ECO:0008006" key="9">
    <source>
        <dbReference type="Google" id="ProtNLM"/>
    </source>
</evidence>
<sequence>MSLPNPHNYTAPPECFSLNFDIRKACRLACTLETCSLGLSYWAYIPSLAANGLFTALFAFSLLLFVVQAFTSRRFVGFSIAMICGSILEVIGYIGRIMSHSNPFSENGFLIQIVCLTIAPAFYAAGLYFCLSRIVTTFGEDNSHIPAKMYPRIFIPCDVFSLVLQAAGGGLASAETHAGRNATTGNNIMIAGLSFQVFTLLLFILLSLDFAIKTFRRVHSLGREGALDPKHAKLRASKLFQGFLVALTFATLCIFTRSVYRVAELSDGWKGRLISTQSYFIGLEGSIVAAGVLALNLFHPGYCFREGYERRAGMFSRKTATEEGAVQDEKKSTSSEQAVQSAESAN</sequence>
<evidence type="ECO:0000313" key="7">
    <source>
        <dbReference type="EMBL" id="KIW00569.1"/>
    </source>
</evidence>